<dbReference type="InterPro" id="IPR050653">
    <property type="entry name" value="Prot_Inhib_GrowthFact_Antg"/>
</dbReference>
<feature type="domain" description="Kazal-like" evidence="2">
    <location>
        <begin position="194"/>
        <end position="248"/>
    </location>
</feature>
<dbReference type="InterPro" id="IPR002350">
    <property type="entry name" value="Kazal_dom"/>
</dbReference>
<feature type="domain" description="Kazal-like" evidence="2">
    <location>
        <begin position="21"/>
        <end position="68"/>
    </location>
</feature>
<dbReference type="InterPro" id="IPR036058">
    <property type="entry name" value="Kazal_dom_sf"/>
</dbReference>
<accession>A0AAV4TFF4</accession>
<dbReference type="GO" id="GO:0030154">
    <property type="term" value="P:cell differentiation"/>
    <property type="evidence" value="ECO:0007669"/>
    <property type="project" value="TreeGrafter"/>
</dbReference>
<feature type="domain" description="Kazal-like" evidence="2">
    <location>
        <begin position="275"/>
        <end position="325"/>
    </location>
</feature>
<dbReference type="FunFam" id="3.30.60.30:FF:000024">
    <property type="entry name" value="Transmembrane agrin"/>
    <property type="match status" value="1"/>
</dbReference>
<dbReference type="Proteomes" id="UP001054945">
    <property type="component" value="Unassembled WGS sequence"/>
</dbReference>
<dbReference type="Pfam" id="PF07648">
    <property type="entry name" value="Kazal_2"/>
    <property type="match status" value="4"/>
</dbReference>
<gene>
    <name evidence="3" type="ORF">CEXT_776841</name>
</gene>
<dbReference type="AlphaFoldDB" id="A0AAV4TFF4"/>
<dbReference type="EMBL" id="BPLR01011227">
    <property type="protein sequence ID" value="GIY45045.1"/>
    <property type="molecule type" value="Genomic_DNA"/>
</dbReference>
<reference evidence="3 4" key="1">
    <citation type="submission" date="2021-06" db="EMBL/GenBank/DDBJ databases">
        <title>Caerostris extrusa draft genome.</title>
        <authorList>
            <person name="Kono N."/>
            <person name="Arakawa K."/>
        </authorList>
    </citation>
    <scope>NUCLEOTIDE SEQUENCE [LARGE SCALE GENOMIC DNA]</scope>
</reference>
<keyword evidence="1" id="KW-1015">Disulfide bond</keyword>
<dbReference type="PANTHER" id="PTHR10913">
    <property type="entry name" value="FOLLISTATIN-RELATED"/>
    <property type="match status" value="1"/>
</dbReference>
<evidence type="ECO:0000256" key="1">
    <source>
        <dbReference type="ARBA" id="ARBA00023157"/>
    </source>
</evidence>
<evidence type="ECO:0000259" key="2">
    <source>
        <dbReference type="PROSITE" id="PS51465"/>
    </source>
</evidence>
<dbReference type="Gene3D" id="3.30.60.30">
    <property type="match status" value="4"/>
</dbReference>
<feature type="domain" description="Kazal-like" evidence="2">
    <location>
        <begin position="127"/>
        <end position="178"/>
    </location>
</feature>
<sequence length="352" mass="40065">MMCTFGSQCLVDESTHRAYCRCAETCSEVFAPVCGNDGVTYSSECQLRLSSCTQQRRIFVLRQGPCEVSVLELTLLSMIKFPTEKNVMINLMGFFLSFVRSPRPMREARLPVWFLLQTIHGWTNSSMRVSEECFHHGKDQNAMCGTDGKNYPNNCELKKASCQQMKKIEVKFEGVCDPCDGVECPTSQICQLDESRHPICRCNSVCNPDFRPVCGSDGRTYTNECTLRVEACKSRKNIRIIYTGECSTGSNPCDNLQCSPYQNCEIDVHGTATCQCDEACEKAVRLVCGSDRQTYPNECEMKREGCLQKNQSSWLTEENVEACITLIFMEEILQKDQQRLYWVDMLRCIFQV</sequence>
<dbReference type="PROSITE" id="PS51465">
    <property type="entry name" value="KAZAL_2"/>
    <property type="match status" value="4"/>
</dbReference>
<dbReference type="SMART" id="SM00280">
    <property type="entry name" value="KAZAL"/>
    <property type="match status" value="4"/>
</dbReference>
<dbReference type="GO" id="GO:0005576">
    <property type="term" value="C:extracellular region"/>
    <property type="evidence" value="ECO:0007669"/>
    <property type="project" value="TreeGrafter"/>
</dbReference>
<dbReference type="CDD" id="cd00104">
    <property type="entry name" value="KAZAL_FS"/>
    <property type="match status" value="3"/>
</dbReference>
<dbReference type="PANTHER" id="PTHR10913:SF78">
    <property type="entry name" value="AGRIN"/>
    <property type="match status" value="1"/>
</dbReference>
<dbReference type="FunFam" id="3.30.60.30:FF:000040">
    <property type="entry name" value="Agrin, putative"/>
    <property type="match status" value="1"/>
</dbReference>
<dbReference type="SUPFAM" id="SSF100895">
    <property type="entry name" value="Kazal-type serine protease inhibitors"/>
    <property type="match status" value="4"/>
</dbReference>
<evidence type="ECO:0000313" key="4">
    <source>
        <dbReference type="Proteomes" id="UP001054945"/>
    </source>
</evidence>
<keyword evidence="4" id="KW-1185">Reference proteome</keyword>
<proteinExistence type="predicted"/>
<organism evidence="3 4">
    <name type="scientific">Caerostris extrusa</name>
    <name type="common">Bark spider</name>
    <name type="synonym">Caerostris bankana</name>
    <dbReference type="NCBI Taxonomy" id="172846"/>
    <lineage>
        <taxon>Eukaryota</taxon>
        <taxon>Metazoa</taxon>
        <taxon>Ecdysozoa</taxon>
        <taxon>Arthropoda</taxon>
        <taxon>Chelicerata</taxon>
        <taxon>Arachnida</taxon>
        <taxon>Araneae</taxon>
        <taxon>Araneomorphae</taxon>
        <taxon>Entelegynae</taxon>
        <taxon>Araneoidea</taxon>
        <taxon>Araneidae</taxon>
        <taxon>Caerostris</taxon>
    </lineage>
</organism>
<dbReference type="InterPro" id="IPR003645">
    <property type="entry name" value="Fol_N"/>
</dbReference>
<evidence type="ECO:0000313" key="3">
    <source>
        <dbReference type="EMBL" id="GIY45045.1"/>
    </source>
</evidence>
<comment type="caution">
    <text evidence="3">The sequence shown here is derived from an EMBL/GenBank/DDBJ whole genome shotgun (WGS) entry which is preliminary data.</text>
</comment>
<name>A0AAV4TFF4_CAEEX</name>
<dbReference type="SMART" id="SM00274">
    <property type="entry name" value="FOLN"/>
    <property type="match status" value="3"/>
</dbReference>
<protein>
    <recommendedName>
        <fullName evidence="2">Kazal-like domain-containing protein</fullName>
    </recommendedName>
</protein>